<keyword evidence="1" id="KW-0479">Metal-binding</keyword>
<dbReference type="GO" id="GO:0005507">
    <property type="term" value="F:copper ion binding"/>
    <property type="evidence" value="ECO:0007669"/>
    <property type="project" value="InterPro"/>
</dbReference>
<dbReference type="InterPro" id="IPR008972">
    <property type="entry name" value="Cupredoxin"/>
</dbReference>
<dbReference type="PANTHER" id="PTHR33546:SF1">
    <property type="entry name" value="LARGE, MULTIFUNCTIONAL SECRETED PROTEIN"/>
    <property type="match status" value="1"/>
</dbReference>
<comment type="caution">
    <text evidence="5">The sequence shown here is derived from an EMBL/GenBank/DDBJ whole genome shotgun (WGS) entry which is preliminary data.</text>
</comment>
<dbReference type="CDD" id="cd00920">
    <property type="entry name" value="Cupredoxin"/>
    <property type="match status" value="1"/>
</dbReference>
<evidence type="ECO:0000313" key="5">
    <source>
        <dbReference type="EMBL" id="TLV03747.1"/>
    </source>
</evidence>
<reference evidence="5 6" key="1">
    <citation type="submission" date="2019-05" db="EMBL/GenBank/DDBJ databases">
        <authorList>
            <person name="Qu J.-H."/>
        </authorList>
    </citation>
    <scope>NUCLEOTIDE SEQUENCE [LARGE SCALE GENOMIC DNA]</scope>
    <source>
        <strain evidence="5 6">T17</strain>
    </source>
</reference>
<name>A0A5R9L5X4_9BACT</name>
<keyword evidence="2" id="KW-0186">Copper</keyword>
<proteinExistence type="predicted"/>
<feature type="domain" description="DUF7133" evidence="4">
    <location>
        <begin position="351"/>
        <end position="721"/>
    </location>
</feature>
<accession>A0A5R9L5X4</accession>
<dbReference type="AlphaFoldDB" id="A0A5R9L5X4"/>
<evidence type="ECO:0000256" key="2">
    <source>
        <dbReference type="ARBA" id="ARBA00023008"/>
    </source>
</evidence>
<evidence type="ECO:0000259" key="4">
    <source>
        <dbReference type="Pfam" id="PF23500"/>
    </source>
</evidence>
<evidence type="ECO:0000259" key="3">
    <source>
        <dbReference type="Pfam" id="PF00127"/>
    </source>
</evidence>
<evidence type="ECO:0000256" key="1">
    <source>
        <dbReference type="ARBA" id="ARBA00022723"/>
    </source>
</evidence>
<dbReference type="InterPro" id="IPR016024">
    <property type="entry name" value="ARM-type_fold"/>
</dbReference>
<dbReference type="OrthoDB" id="9808161at2"/>
<dbReference type="InterPro" id="IPR055557">
    <property type="entry name" value="DUF7133"/>
</dbReference>
<dbReference type="InterPro" id="IPR000923">
    <property type="entry name" value="BlueCu_1"/>
</dbReference>
<sequence length="961" mass="106928">MTRMHKFLAFLLIVVSTNENLVIAQKAKPASAKAAAAKSDTAKYDREYALEATMLGFFAQDGARNPTLKANKGDKVRIKITNGELMTHDISLEKMGIKSKVILEKGSSTSINFVAKESDTYFCSVPGHRAAGMVGSFEVVEGSVEEKTVAGQIPMKDGQPLNLNFETGTLKDWTATGDAFTNPLVSEDPSPLHEKDMNIGFDGKYFLSSGGNVNYKLTGTLMSVPFKVTQPFAAFKVSGGALVDTRVELVLAGTDSVIYHITGQGRATLQPAVVDLQKYVGKDIFIRIIDKETGVSQIPYIANDKWAHINFDEFLFYPTRPEFPNELKQQDIIILPPLDPVLNAGLSGVKAAAAMTPPAGFKVTLAASEPDVVKPIAFTIDPKGRLWVVEGHTYPVRAPEGQGRDRILILEDTNGDGTLDSKKVFTENLNLISGIEIGMGGVWLGSAPNLIFIPVDPKTDKPAGPPQILLDGFGLHDTHEVLNSFRWGPDGWLYGTHGVFTHSNVGKPGAPDSERTKLNAGVWRLHPVTKQFEVFAEGSSNPWGLDFNDYGHPFITVCVIPHMFHIIQGARYQRQAGKHFNEFTYDDIKTIGDHVHWLGERGPHAGNFRSAAAGGGHAHAGAMIYLGNSWPKEYRNEIFMNNINGARLNIDHFEKSGSGYIASHRPDFMAMNDSWSQWLNFKYDASGSVWAIDWYDKNQCHSPNPDVHDKTMGRIFKITHENDKWVKVDLTKASDMDLVNYQLNDNEWYVREARTILQERGPNKKVHKALKEILAKNPEVTKKLRALWTLHVTKGIDDKELADLLTNESEYLRSWAIQLMMEDKTVSPEILKKFAEMAKTDSSPVVRLYLASAMNRIDPAQRWDVVEALMQHDEDKDDHNLPLLVWYAAEPLAALDMKRALQMAEQSKLPKILPYTIQRVAAINTEDSKKVLKDLNQKLGQSGSHEFHESQMLIGKLLSKE</sequence>
<dbReference type="SUPFAM" id="SSF50952">
    <property type="entry name" value="Soluble quinoprotein glucose dehydrogenase"/>
    <property type="match status" value="1"/>
</dbReference>
<feature type="domain" description="Blue (type 1) copper" evidence="3">
    <location>
        <begin position="84"/>
        <end position="139"/>
    </location>
</feature>
<evidence type="ECO:0000313" key="6">
    <source>
        <dbReference type="Proteomes" id="UP000306402"/>
    </source>
</evidence>
<dbReference type="InterPro" id="IPR011989">
    <property type="entry name" value="ARM-like"/>
</dbReference>
<dbReference type="RefSeq" id="WP_138364956.1">
    <property type="nucleotide sequence ID" value="NZ_VCEJ01000002.1"/>
</dbReference>
<dbReference type="Gene3D" id="2.120.10.30">
    <property type="entry name" value="TolB, C-terminal domain"/>
    <property type="match status" value="1"/>
</dbReference>
<organism evidence="5 6">
    <name type="scientific">Dyadobacter luticola</name>
    <dbReference type="NCBI Taxonomy" id="1979387"/>
    <lineage>
        <taxon>Bacteria</taxon>
        <taxon>Pseudomonadati</taxon>
        <taxon>Bacteroidota</taxon>
        <taxon>Cytophagia</taxon>
        <taxon>Cytophagales</taxon>
        <taxon>Spirosomataceae</taxon>
        <taxon>Dyadobacter</taxon>
    </lineage>
</organism>
<dbReference type="InterPro" id="IPR013428">
    <property type="entry name" value="Membrane-bound_put_N"/>
</dbReference>
<dbReference type="SUPFAM" id="SSF49503">
    <property type="entry name" value="Cupredoxins"/>
    <property type="match status" value="1"/>
</dbReference>
<gene>
    <name evidence="5" type="ORF">FEN17_09165</name>
</gene>
<dbReference type="Pfam" id="PF23500">
    <property type="entry name" value="DUF7133"/>
    <property type="match status" value="1"/>
</dbReference>
<dbReference type="InterPro" id="IPR011042">
    <property type="entry name" value="6-blade_b-propeller_TolB-like"/>
</dbReference>
<dbReference type="Proteomes" id="UP000306402">
    <property type="component" value="Unassembled WGS sequence"/>
</dbReference>
<dbReference type="Gene3D" id="1.25.10.10">
    <property type="entry name" value="Leucine-rich Repeat Variant"/>
    <property type="match status" value="1"/>
</dbReference>
<dbReference type="Pfam" id="PF00127">
    <property type="entry name" value="Copper-bind"/>
    <property type="match status" value="1"/>
</dbReference>
<dbReference type="GO" id="GO:0009055">
    <property type="term" value="F:electron transfer activity"/>
    <property type="evidence" value="ECO:0007669"/>
    <property type="project" value="InterPro"/>
</dbReference>
<dbReference type="PANTHER" id="PTHR33546">
    <property type="entry name" value="LARGE, MULTIFUNCTIONAL SECRETED PROTEIN-RELATED"/>
    <property type="match status" value="1"/>
</dbReference>
<dbReference type="Gene3D" id="2.60.40.420">
    <property type="entry name" value="Cupredoxins - blue copper proteins"/>
    <property type="match status" value="1"/>
</dbReference>
<protein>
    <submittedName>
        <fullName evidence="5">Dehydrogenase</fullName>
    </submittedName>
</protein>
<dbReference type="SUPFAM" id="SSF48371">
    <property type="entry name" value="ARM repeat"/>
    <property type="match status" value="1"/>
</dbReference>
<dbReference type="InterPro" id="IPR011041">
    <property type="entry name" value="Quinoprot_gluc/sorb_DH_b-prop"/>
</dbReference>
<keyword evidence="6" id="KW-1185">Reference proteome</keyword>
<dbReference type="NCBIfam" id="TIGR02604">
    <property type="entry name" value="Piru_Ver_Nterm"/>
    <property type="match status" value="1"/>
</dbReference>
<dbReference type="EMBL" id="VCEJ01000002">
    <property type="protein sequence ID" value="TLV03747.1"/>
    <property type="molecule type" value="Genomic_DNA"/>
</dbReference>